<dbReference type="InterPro" id="IPR011009">
    <property type="entry name" value="Kinase-like_dom_sf"/>
</dbReference>
<protein>
    <recommendedName>
        <fullName evidence="1">non-specific serine/threonine protein kinase</fullName>
        <ecNumber evidence="1">2.7.11.1</ecNumber>
    </recommendedName>
</protein>
<dbReference type="InterPro" id="IPR000719">
    <property type="entry name" value="Prot_kinase_dom"/>
</dbReference>
<keyword evidence="6" id="KW-0067">ATP-binding</keyword>
<keyword evidence="3" id="KW-0808">Transferase</keyword>
<evidence type="ECO:0000256" key="2">
    <source>
        <dbReference type="ARBA" id="ARBA00022527"/>
    </source>
</evidence>
<proteinExistence type="predicted"/>
<feature type="domain" description="Protein kinase" evidence="9">
    <location>
        <begin position="50"/>
        <end position="398"/>
    </location>
</feature>
<dbReference type="AlphaFoldDB" id="A0AAD6DA60"/>
<dbReference type="PANTHER" id="PTHR47634">
    <property type="entry name" value="PROTEIN KINASE DOMAIN-CONTAINING PROTEIN-RELATED"/>
    <property type="match status" value="1"/>
</dbReference>
<dbReference type="SMART" id="SM00220">
    <property type="entry name" value="S_TKc"/>
    <property type="match status" value="1"/>
</dbReference>
<evidence type="ECO:0000256" key="8">
    <source>
        <dbReference type="ARBA" id="ARBA00048679"/>
    </source>
</evidence>
<sequence length="400" mass="45099">MTISITSRILSRRSFPLKNVSRLSRVSKSMSTHSDYSKMEQPLHISTVEAEPLHRYGRGGYYPATLGEYLKSGRYKVLHKLGWGGYSTVWAARDQSWHLTTSRPKHVVHLLDNFELKSPNGCHQCLVFELLGPNVPDTIDAHFPSGRLPGKLAKAIAKQSLIGLDVLHQSGIGHGDLHSRNLAFTLPFIGNLTEEQFIEMLGKPEIGHVRRRDGNILEPGIPKYVVKPTSHRNLPQNSAPTIKIIDFGQSFSPTAVPQTLHTPLAVRAPEVLFQDTIDYRVDLWSMGCMLFELFVGQPPFDTFLLTPPILIGQMCEMASDDLPKRWQESFDTMNEGTSDEDTALDLQKWLEEVYFGGPHNNDLTRDDISRLGLIIGKLLYFEPSARASTRQILDDPWFQE</sequence>
<dbReference type="PANTHER" id="PTHR47634:SF9">
    <property type="entry name" value="PROTEIN KINASE DOMAIN-CONTAINING PROTEIN-RELATED"/>
    <property type="match status" value="1"/>
</dbReference>
<evidence type="ECO:0000259" key="9">
    <source>
        <dbReference type="PROSITE" id="PS50011"/>
    </source>
</evidence>
<dbReference type="EC" id="2.7.11.1" evidence="1"/>
<keyword evidence="4" id="KW-0547">Nucleotide-binding</keyword>
<accession>A0AAD6DA60</accession>
<reference evidence="10 11" key="1">
    <citation type="journal article" date="2023" name="IMA Fungus">
        <title>Comparative genomic study of the Penicillium genus elucidates a diverse pangenome and 15 lateral gene transfer events.</title>
        <authorList>
            <person name="Petersen C."/>
            <person name="Sorensen T."/>
            <person name="Nielsen M.R."/>
            <person name="Sondergaard T.E."/>
            <person name="Sorensen J.L."/>
            <person name="Fitzpatrick D.A."/>
            <person name="Frisvad J.C."/>
            <person name="Nielsen K.L."/>
        </authorList>
    </citation>
    <scope>NUCLEOTIDE SEQUENCE [LARGE SCALE GENOMIC DNA]</scope>
    <source>
        <strain evidence="10 11">IBT 29057</strain>
    </source>
</reference>
<evidence type="ECO:0000256" key="7">
    <source>
        <dbReference type="ARBA" id="ARBA00047899"/>
    </source>
</evidence>
<dbReference type="Proteomes" id="UP001216150">
    <property type="component" value="Unassembled WGS sequence"/>
</dbReference>
<dbReference type="InterPro" id="IPR051334">
    <property type="entry name" value="SRPK"/>
</dbReference>
<dbReference type="Gene3D" id="1.10.510.10">
    <property type="entry name" value="Transferase(Phosphotransferase) domain 1"/>
    <property type="match status" value="1"/>
</dbReference>
<evidence type="ECO:0000256" key="4">
    <source>
        <dbReference type="ARBA" id="ARBA00022741"/>
    </source>
</evidence>
<gene>
    <name evidence="10" type="ORF">N7450_011422</name>
</gene>
<dbReference type="GO" id="GO:0004674">
    <property type="term" value="F:protein serine/threonine kinase activity"/>
    <property type="evidence" value="ECO:0007669"/>
    <property type="project" value="UniProtKB-KW"/>
</dbReference>
<evidence type="ECO:0000256" key="3">
    <source>
        <dbReference type="ARBA" id="ARBA00022679"/>
    </source>
</evidence>
<evidence type="ECO:0000313" key="10">
    <source>
        <dbReference type="EMBL" id="KAJ5568936.1"/>
    </source>
</evidence>
<evidence type="ECO:0000256" key="6">
    <source>
        <dbReference type="ARBA" id="ARBA00022840"/>
    </source>
</evidence>
<comment type="catalytic activity">
    <reaction evidence="8">
        <text>L-seryl-[protein] + ATP = O-phospho-L-seryl-[protein] + ADP + H(+)</text>
        <dbReference type="Rhea" id="RHEA:17989"/>
        <dbReference type="Rhea" id="RHEA-COMP:9863"/>
        <dbReference type="Rhea" id="RHEA-COMP:11604"/>
        <dbReference type="ChEBI" id="CHEBI:15378"/>
        <dbReference type="ChEBI" id="CHEBI:29999"/>
        <dbReference type="ChEBI" id="CHEBI:30616"/>
        <dbReference type="ChEBI" id="CHEBI:83421"/>
        <dbReference type="ChEBI" id="CHEBI:456216"/>
        <dbReference type="EC" id="2.7.11.1"/>
    </reaction>
</comment>
<name>A0AAD6DA60_9EURO</name>
<evidence type="ECO:0000256" key="1">
    <source>
        <dbReference type="ARBA" id="ARBA00012513"/>
    </source>
</evidence>
<dbReference type="GO" id="GO:0050684">
    <property type="term" value="P:regulation of mRNA processing"/>
    <property type="evidence" value="ECO:0007669"/>
    <property type="project" value="TreeGrafter"/>
</dbReference>
<keyword evidence="5 10" id="KW-0418">Kinase</keyword>
<dbReference type="GO" id="GO:0005524">
    <property type="term" value="F:ATP binding"/>
    <property type="evidence" value="ECO:0007669"/>
    <property type="project" value="UniProtKB-KW"/>
</dbReference>
<dbReference type="GO" id="GO:0000245">
    <property type="term" value="P:spliceosomal complex assembly"/>
    <property type="evidence" value="ECO:0007669"/>
    <property type="project" value="TreeGrafter"/>
</dbReference>
<organism evidence="10 11">
    <name type="scientific">Penicillium hetheringtonii</name>
    <dbReference type="NCBI Taxonomy" id="911720"/>
    <lineage>
        <taxon>Eukaryota</taxon>
        <taxon>Fungi</taxon>
        <taxon>Dikarya</taxon>
        <taxon>Ascomycota</taxon>
        <taxon>Pezizomycotina</taxon>
        <taxon>Eurotiomycetes</taxon>
        <taxon>Eurotiomycetidae</taxon>
        <taxon>Eurotiales</taxon>
        <taxon>Aspergillaceae</taxon>
        <taxon>Penicillium</taxon>
    </lineage>
</organism>
<keyword evidence="2" id="KW-0723">Serine/threonine-protein kinase</keyword>
<dbReference type="SUPFAM" id="SSF56112">
    <property type="entry name" value="Protein kinase-like (PK-like)"/>
    <property type="match status" value="1"/>
</dbReference>
<keyword evidence="11" id="KW-1185">Reference proteome</keyword>
<dbReference type="EMBL" id="JAQJAC010000010">
    <property type="protein sequence ID" value="KAJ5568936.1"/>
    <property type="molecule type" value="Genomic_DNA"/>
</dbReference>
<evidence type="ECO:0000256" key="5">
    <source>
        <dbReference type="ARBA" id="ARBA00022777"/>
    </source>
</evidence>
<comment type="catalytic activity">
    <reaction evidence="7">
        <text>L-threonyl-[protein] + ATP = O-phospho-L-threonyl-[protein] + ADP + H(+)</text>
        <dbReference type="Rhea" id="RHEA:46608"/>
        <dbReference type="Rhea" id="RHEA-COMP:11060"/>
        <dbReference type="Rhea" id="RHEA-COMP:11605"/>
        <dbReference type="ChEBI" id="CHEBI:15378"/>
        <dbReference type="ChEBI" id="CHEBI:30013"/>
        <dbReference type="ChEBI" id="CHEBI:30616"/>
        <dbReference type="ChEBI" id="CHEBI:61977"/>
        <dbReference type="ChEBI" id="CHEBI:456216"/>
        <dbReference type="EC" id="2.7.11.1"/>
    </reaction>
</comment>
<dbReference type="Gene3D" id="3.30.200.20">
    <property type="entry name" value="Phosphorylase Kinase, domain 1"/>
    <property type="match status" value="2"/>
</dbReference>
<comment type="caution">
    <text evidence="10">The sequence shown here is derived from an EMBL/GenBank/DDBJ whole genome shotgun (WGS) entry which is preliminary data.</text>
</comment>
<dbReference type="PROSITE" id="PS50011">
    <property type="entry name" value="PROTEIN_KINASE_DOM"/>
    <property type="match status" value="1"/>
</dbReference>
<dbReference type="Pfam" id="PF00069">
    <property type="entry name" value="Pkinase"/>
    <property type="match status" value="1"/>
</dbReference>
<evidence type="ECO:0000313" key="11">
    <source>
        <dbReference type="Proteomes" id="UP001216150"/>
    </source>
</evidence>